<sequence length="623" mass="71691">MALLKDWPWERIGNYKYFLMLPLVIRLLHATYWVGSDKDNWSFHILLICAMRYLQHMCWMSFSRLYCLVKSYQVQSCGTEFDQVDREFHFDNYIIFQALVATIAHECHLPGFKNLPLWNATGVLYLVVFHMGATESLYYWVHRALHSEAFWQYHSKHHASTTPEPSTSGTHTLLEEILQSGMMALPIVGAGAMGGSSVSLLYIYILAFDFLKQMGHCNCEFVPMWAFKLFPPMKYLLYTPSYHSLHHADCNSNFCLFMPIYDYLGGTVNKRMRSLYLSLRKGNEIAVPDFVFLAHIIDIMSCLHVSFVDRTLASVPFAPRWFLWLQWPFVLPFMFALWIWGRTFVAYEYMLRRLHAQTWVVPRYGFHYFLPFGKERINELIESAILDADVLGVKVISLAALNKNEALNGGGLLFVNKHKDLRVRVVHGNTLTAAVILYELPKSVSEVFLTGATSKLGRAIALYLCKKNVRVLMLTSSRERYESILEEAPADCRQNLIRVTKYQAGKNCKTWIIGKWTTARDQSWAPTGTHFHQFVIPPVEELRKDCTYGKLAGMRLPKDIKGLRTCEYTFGRGVVAACHAGGLLHALERWEHHEVGSINVDRIDVVWEAALKHGITPTWEDSN</sequence>
<comment type="caution">
    <text evidence="1">The sequence shown here is derived from an EMBL/GenBank/DDBJ whole genome shotgun (WGS) entry which is preliminary data.</text>
</comment>
<name>A0ACC2DMB2_DIPCM</name>
<protein>
    <submittedName>
        <fullName evidence="1">Uncharacterized protein</fullName>
    </submittedName>
</protein>
<reference evidence="2" key="1">
    <citation type="journal article" date="2024" name="Proc. Natl. Acad. Sci. U.S.A.">
        <title>Extraordinary preservation of gene collinearity over three hundred million years revealed in homosporous lycophytes.</title>
        <authorList>
            <person name="Li C."/>
            <person name="Wickell D."/>
            <person name="Kuo L.Y."/>
            <person name="Chen X."/>
            <person name="Nie B."/>
            <person name="Liao X."/>
            <person name="Peng D."/>
            <person name="Ji J."/>
            <person name="Jenkins J."/>
            <person name="Williams M."/>
            <person name="Shu S."/>
            <person name="Plott C."/>
            <person name="Barry K."/>
            <person name="Rajasekar S."/>
            <person name="Grimwood J."/>
            <person name="Han X."/>
            <person name="Sun S."/>
            <person name="Hou Z."/>
            <person name="He W."/>
            <person name="Dai G."/>
            <person name="Sun C."/>
            <person name="Schmutz J."/>
            <person name="Leebens-Mack J.H."/>
            <person name="Li F.W."/>
            <person name="Wang L."/>
        </authorList>
    </citation>
    <scope>NUCLEOTIDE SEQUENCE [LARGE SCALE GENOMIC DNA]</scope>
    <source>
        <strain evidence="2">cv. PW_Plant_1</strain>
    </source>
</reference>
<dbReference type="EMBL" id="CM055096">
    <property type="protein sequence ID" value="KAJ7555431.1"/>
    <property type="molecule type" value="Genomic_DNA"/>
</dbReference>
<gene>
    <name evidence="1" type="ORF">O6H91_05G037000</name>
</gene>
<keyword evidence="2" id="KW-1185">Reference proteome</keyword>
<evidence type="ECO:0000313" key="2">
    <source>
        <dbReference type="Proteomes" id="UP001162992"/>
    </source>
</evidence>
<evidence type="ECO:0000313" key="1">
    <source>
        <dbReference type="EMBL" id="KAJ7555431.1"/>
    </source>
</evidence>
<dbReference type="Proteomes" id="UP001162992">
    <property type="component" value="Chromosome 5"/>
</dbReference>
<accession>A0ACC2DMB2</accession>
<proteinExistence type="predicted"/>
<organism evidence="1 2">
    <name type="scientific">Diphasiastrum complanatum</name>
    <name type="common">Issler's clubmoss</name>
    <name type="synonym">Lycopodium complanatum</name>
    <dbReference type="NCBI Taxonomy" id="34168"/>
    <lineage>
        <taxon>Eukaryota</taxon>
        <taxon>Viridiplantae</taxon>
        <taxon>Streptophyta</taxon>
        <taxon>Embryophyta</taxon>
        <taxon>Tracheophyta</taxon>
        <taxon>Lycopodiopsida</taxon>
        <taxon>Lycopodiales</taxon>
        <taxon>Lycopodiaceae</taxon>
        <taxon>Lycopodioideae</taxon>
        <taxon>Diphasiastrum</taxon>
    </lineage>
</organism>